<feature type="chain" id="PRO_5046039341" evidence="5">
    <location>
        <begin position="19"/>
        <end position="308"/>
    </location>
</feature>
<dbReference type="SUPFAM" id="SSF75005">
    <property type="entry name" value="Arabinanase/levansucrase/invertase"/>
    <property type="match status" value="1"/>
</dbReference>
<dbReference type="InterPro" id="IPR023296">
    <property type="entry name" value="Glyco_hydro_beta-prop_sf"/>
</dbReference>
<dbReference type="EMBL" id="JAVDXU010000002">
    <property type="protein sequence ID" value="MDR7270688.1"/>
    <property type="molecule type" value="Genomic_DNA"/>
</dbReference>
<keyword evidence="5" id="KW-0732">Signal</keyword>
<keyword evidence="3 6" id="KW-0378">Hydrolase</keyword>
<organism evidence="6 7">
    <name type="scientific">Roseateles saccharophilus</name>
    <name type="common">Pseudomonas saccharophila</name>
    <dbReference type="NCBI Taxonomy" id="304"/>
    <lineage>
        <taxon>Bacteria</taxon>
        <taxon>Pseudomonadati</taxon>
        <taxon>Pseudomonadota</taxon>
        <taxon>Betaproteobacteria</taxon>
        <taxon>Burkholderiales</taxon>
        <taxon>Sphaerotilaceae</taxon>
        <taxon>Roseateles</taxon>
    </lineage>
</organism>
<evidence type="ECO:0000256" key="4">
    <source>
        <dbReference type="ARBA" id="ARBA00023295"/>
    </source>
</evidence>
<keyword evidence="7" id="KW-1185">Reference proteome</keyword>
<dbReference type="InterPro" id="IPR006710">
    <property type="entry name" value="Glyco_hydro_43"/>
</dbReference>
<dbReference type="PIRSF" id="PIRSF026534">
    <property type="entry name" value="Endo_alpha-L-arabinosidase"/>
    <property type="match status" value="1"/>
</dbReference>
<dbReference type="PANTHER" id="PTHR43301:SF3">
    <property type="entry name" value="ARABINAN ENDO-1,5-ALPHA-L-ARABINOSIDASE A-RELATED"/>
    <property type="match status" value="1"/>
</dbReference>
<evidence type="ECO:0000313" key="7">
    <source>
        <dbReference type="Proteomes" id="UP001180453"/>
    </source>
</evidence>
<accession>A0ABU1YPM4</accession>
<dbReference type="Pfam" id="PF04616">
    <property type="entry name" value="Glyco_hydro_43"/>
    <property type="match status" value="1"/>
</dbReference>
<dbReference type="InterPro" id="IPR050727">
    <property type="entry name" value="GH43_arabinanases"/>
</dbReference>
<dbReference type="EC" id="3.2.1.99" evidence="6"/>
<feature type="signal peptide" evidence="5">
    <location>
        <begin position="1"/>
        <end position="18"/>
    </location>
</feature>
<evidence type="ECO:0000313" key="6">
    <source>
        <dbReference type="EMBL" id="MDR7270688.1"/>
    </source>
</evidence>
<dbReference type="RefSeq" id="WP_310266838.1">
    <property type="nucleotide sequence ID" value="NZ_JAVDXU010000002.1"/>
</dbReference>
<dbReference type="CDD" id="cd08998">
    <property type="entry name" value="GH43_Arb43a-like"/>
    <property type="match status" value="1"/>
</dbReference>
<evidence type="ECO:0000256" key="3">
    <source>
        <dbReference type="ARBA" id="ARBA00022801"/>
    </source>
</evidence>
<dbReference type="Gene3D" id="2.115.10.20">
    <property type="entry name" value="Glycosyl hydrolase domain, family 43"/>
    <property type="match status" value="1"/>
</dbReference>
<dbReference type="GO" id="GO:0046558">
    <property type="term" value="F:arabinan endo-1,5-alpha-L-arabinosidase activity"/>
    <property type="evidence" value="ECO:0007669"/>
    <property type="project" value="UniProtKB-EC"/>
</dbReference>
<dbReference type="PANTHER" id="PTHR43301">
    <property type="entry name" value="ARABINAN ENDO-1,5-ALPHA-L-ARABINOSIDASE"/>
    <property type="match status" value="1"/>
</dbReference>
<gene>
    <name evidence="6" type="ORF">J2X20_003346</name>
</gene>
<reference evidence="6 7" key="1">
    <citation type="submission" date="2023-07" db="EMBL/GenBank/DDBJ databases">
        <title>Sorghum-associated microbial communities from plants grown in Nebraska, USA.</title>
        <authorList>
            <person name="Schachtman D."/>
        </authorList>
    </citation>
    <scope>NUCLEOTIDE SEQUENCE [LARGE SCALE GENOMIC DNA]</scope>
    <source>
        <strain evidence="6 7">BE314</strain>
    </source>
</reference>
<comment type="similarity">
    <text evidence="2">Belongs to the glycosyl hydrolase 43 family.</text>
</comment>
<name>A0ABU1YPM4_ROSSA</name>
<comment type="pathway">
    <text evidence="1">Glycan metabolism; L-arabinan degradation.</text>
</comment>
<dbReference type="InterPro" id="IPR016840">
    <property type="entry name" value="Glyco_hydro_43_endo_a_Ara-ase"/>
</dbReference>
<sequence length="308" mass="34083">MRWLAALLALCLSASALALELQGDTGAHDPTLLIQGERWFVFTTGKGLQRLESTDSGKTWRRLAPVFSEPPAWWAEAVPEHKGLDVWAPKLFAHRGRVWALYSISTFGKNRSAIGLVSSDKPDASEWRDEGLVVQSVASDNFNAIDPDLFADTDGKLWLSYGSFWGGIRLTELNADTLRPIGETRFIARRKAGVEAPTLVRHGDWIYLFASLDLCCRGVDSSYNIAVGRARSVEGPYFDRDGKALMDGGGTRLLAGGTRWKGPGHQDVVGDWLVHHAYDGERGGKPHLRIKRLSWSDEGWPVIPSEEE</sequence>
<comment type="caution">
    <text evidence="6">The sequence shown here is derived from an EMBL/GenBank/DDBJ whole genome shotgun (WGS) entry which is preliminary data.</text>
</comment>
<evidence type="ECO:0000256" key="5">
    <source>
        <dbReference type="SAM" id="SignalP"/>
    </source>
</evidence>
<dbReference type="Proteomes" id="UP001180453">
    <property type="component" value="Unassembled WGS sequence"/>
</dbReference>
<proteinExistence type="inferred from homology"/>
<keyword evidence="4 6" id="KW-0326">Glycosidase</keyword>
<evidence type="ECO:0000256" key="2">
    <source>
        <dbReference type="ARBA" id="ARBA00009865"/>
    </source>
</evidence>
<protein>
    <submittedName>
        <fullName evidence="6">Arabinan endo-1,5-alpha-L-arabinosidase</fullName>
        <ecNumber evidence="6">3.2.1.99</ecNumber>
    </submittedName>
</protein>
<evidence type="ECO:0000256" key="1">
    <source>
        <dbReference type="ARBA" id="ARBA00004834"/>
    </source>
</evidence>